<dbReference type="PROSITE" id="PS50005">
    <property type="entry name" value="TPR"/>
    <property type="match status" value="1"/>
</dbReference>
<dbReference type="SMART" id="SM00028">
    <property type="entry name" value="TPR"/>
    <property type="match status" value="2"/>
</dbReference>
<keyword evidence="5" id="KW-0812">Transmembrane</keyword>
<gene>
    <name evidence="7" type="ORF">GCM10010989_09050</name>
</gene>
<evidence type="ECO:0000259" key="6">
    <source>
        <dbReference type="Pfam" id="PF23914"/>
    </source>
</evidence>
<evidence type="ECO:0000256" key="3">
    <source>
        <dbReference type="ARBA" id="ARBA00022803"/>
    </source>
</evidence>
<dbReference type="AlphaFoldDB" id="A0A916YB17"/>
<name>A0A916YB17_9SPHN</name>
<protein>
    <recommendedName>
        <fullName evidence="6">Cytochrome c-type biogenesis protein H TPR domain-containing protein</fullName>
    </recommendedName>
</protein>
<dbReference type="PANTHER" id="PTHR47870">
    <property type="entry name" value="CYTOCHROME C-TYPE BIOGENESIS PROTEIN CCMH"/>
    <property type="match status" value="1"/>
</dbReference>
<reference evidence="7 8" key="1">
    <citation type="journal article" date="2014" name="Int. J. Syst. Evol. Microbiol.">
        <title>Complete genome sequence of Corynebacterium casei LMG S-19264T (=DSM 44701T), isolated from a smear-ripened cheese.</title>
        <authorList>
            <consortium name="US DOE Joint Genome Institute (JGI-PGF)"/>
            <person name="Walter F."/>
            <person name="Albersmeier A."/>
            <person name="Kalinowski J."/>
            <person name="Ruckert C."/>
        </authorList>
    </citation>
    <scope>NUCLEOTIDE SEQUENCE [LARGE SCALE GENOMIC DNA]</scope>
    <source>
        <strain evidence="7 8">CGMCC 1.15358</strain>
    </source>
</reference>
<keyword evidence="5" id="KW-1133">Transmembrane helix</keyword>
<feature type="domain" description="Cytochrome c-type biogenesis protein H TPR" evidence="6">
    <location>
        <begin position="52"/>
        <end position="183"/>
    </location>
</feature>
<dbReference type="Pfam" id="PF23914">
    <property type="entry name" value="TPR_CcmH_CycH"/>
    <property type="match status" value="1"/>
</dbReference>
<dbReference type="InterPro" id="IPR051263">
    <property type="entry name" value="C-type_cytochrome_biogenesis"/>
</dbReference>
<evidence type="ECO:0000256" key="1">
    <source>
        <dbReference type="ARBA" id="ARBA00022737"/>
    </source>
</evidence>
<keyword evidence="2" id="KW-0201">Cytochrome c-type biogenesis</keyword>
<dbReference type="EMBL" id="BMIO01000002">
    <property type="protein sequence ID" value="GGD37125.1"/>
    <property type="molecule type" value="Genomic_DNA"/>
</dbReference>
<feature type="repeat" description="TPR" evidence="4">
    <location>
        <begin position="75"/>
        <end position="108"/>
    </location>
</feature>
<sequence length="321" mass="34142">MVTGMDGVASSKGRTIARWVLGGAALIAAGAVGYSIVRNDTMPVQQVADEAGEQASVAQMIAKLEARLAQSPDDAEGWRMLGWSYFQTGRYAEAATAFKRATTLDPDNAENHSMLGEALVLASRDGKGLPADARSAFDRALALDPADPRARYFRAVAIDLEGKHEEAIEAWFDLLEDTPADAPYAADVRQVIAEVAKANNIDVAERLENASFAPPSGGLKTDGAATATAGIPGPSASDIEAAKSMSASQQQEMIRGMVDRLAAKLEEDPLNPDGWIMLMRSRVQIGDIAGAREARDESLRLFRNDGTTTRRLREAAGALGL</sequence>
<dbReference type="PANTHER" id="PTHR47870:SF1">
    <property type="entry name" value="CYTOCHROME C-TYPE BIOGENESIS PROTEIN CCMH"/>
    <property type="match status" value="1"/>
</dbReference>
<evidence type="ECO:0000256" key="4">
    <source>
        <dbReference type="PROSITE-ProRule" id="PRU00339"/>
    </source>
</evidence>
<dbReference type="GO" id="GO:0017004">
    <property type="term" value="P:cytochrome complex assembly"/>
    <property type="evidence" value="ECO:0007669"/>
    <property type="project" value="UniProtKB-KW"/>
</dbReference>
<dbReference type="InterPro" id="IPR056413">
    <property type="entry name" value="TPR_CcmH_CycH"/>
</dbReference>
<keyword evidence="3 4" id="KW-0802">TPR repeat</keyword>
<keyword evidence="8" id="KW-1185">Reference proteome</keyword>
<feature type="transmembrane region" description="Helical" evidence="5">
    <location>
        <begin position="16"/>
        <end position="37"/>
    </location>
</feature>
<dbReference type="Proteomes" id="UP000598997">
    <property type="component" value="Unassembled WGS sequence"/>
</dbReference>
<proteinExistence type="predicted"/>
<evidence type="ECO:0000313" key="8">
    <source>
        <dbReference type="Proteomes" id="UP000598997"/>
    </source>
</evidence>
<dbReference type="PROSITE" id="PS50293">
    <property type="entry name" value="TPR_REGION"/>
    <property type="match status" value="1"/>
</dbReference>
<evidence type="ECO:0000256" key="2">
    <source>
        <dbReference type="ARBA" id="ARBA00022748"/>
    </source>
</evidence>
<dbReference type="SUPFAM" id="SSF48452">
    <property type="entry name" value="TPR-like"/>
    <property type="match status" value="1"/>
</dbReference>
<dbReference type="InterPro" id="IPR019734">
    <property type="entry name" value="TPR_rpt"/>
</dbReference>
<evidence type="ECO:0000256" key="5">
    <source>
        <dbReference type="SAM" id="Phobius"/>
    </source>
</evidence>
<keyword evidence="5" id="KW-0472">Membrane</keyword>
<evidence type="ECO:0000313" key="7">
    <source>
        <dbReference type="EMBL" id="GGD37125.1"/>
    </source>
</evidence>
<dbReference type="InterPro" id="IPR011990">
    <property type="entry name" value="TPR-like_helical_dom_sf"/>
</dbReference>
<dbReference type="Gene3D" id="1.25.40.10">
    <property type="entry name" value="Tetratricopeptide repeat domain"/>
    <property type="match status" value="2"/>
</dbReference>
<accession>A0A916YB17</accession>
<keyword evidence="1" id="KW-0677">Repeat</keyword>
<organism evidence="7 8">
    <name type="scientific">Croceicoccus pelagius</name>
    <dbReference type="NCBI Taxonomy" id="1703341"/>
    <lineage>
        <taxon>Bacteria</taxon>
        <taxon>Pseudomonadati</taxon>
        <taxon>Pseudomonadota</taxon>
        <taxon>Alphaproteobacteria</taxon>
        <taxon>Sphingomonadales</taxon>
        <taxon>Erythrobacteraceae</taxon>
        <taxon>Croceicoccus</taxon>
    </lineage>
</organism>
<comment type="caution">
    <text evidence="7">The sequence shown here is derived from an EMBL/GenBank/DDBJ whole genome shotgun (WGS) entry which is preliminary data.</text>
</comment>